<name>A0ABT8M6A5_9EURY</name>
<reference evidence="2" key="1">
    <citation type="submission" date="2019-05" db="EMBL/GenBank/DDBJ databases">
        <title>Methanoculleus sp. FWC-SCC1, a methanogenic archaeon isolated from deep marine cold seep.</title>
        <authorList>
            <person name="Chen Y.-W."/>
            <person name="Chen S.-C."/>
            <person name="Teng N.-H."/>
            <person name="Lai M.-C."/>
        </authorList>
    </citation>
    <scope>NUCLEOTIDE SEQUENCE</scope>
    <source>
        <strain evidence="2">FWC-SCC1</strain>
    </source>
</reference>
<organism evidence="2 3">
    <name type="scientific">Methanoculleus frigidifontis</name>
    <dbReference type="NCBI Taxonomy" id="2584085"/>
    <lineage>
        <taxon>Archaea</taxon>
        <taxon>Methanobacteriati</taxon>
        <taxon>Methanobacteriota</taxon>
        <taxon>Stenosarchaea group</taxon>
        <taxon>Methanomicrobia</taxon>
        <taxon>Methanomicrobiales</taxon>
        <taxon>Methanomicrobiaceae</taxon>
        <taxon>Methanoculleus</taxon>
    </lineage>
</organism>
<dbReference type="Gene3D" id="3.20.80.10">
    <property type="entry name" value="Regulatory factor, effector binding domain"/>
    <property type="match status" value="1"/>
</dbReference>
<evidence type="ECO:0000313" key="3">
    <source>
        <dbReference type="Proteomes" id="UP001168338"/>
    </source>
</evidence>
<accession>A0ABT8M6A5</accession>
<dbReference type="RefSeq" id="WP_301662468.1">
    <property type="nucleotide sequence ID" value="NZ_VCYH01000001.1"/>
</dbReference>
<dbReference type="Pfam" id="PF06445">
    <property type="entry name" value="GyrI-like"/>
    <property type="match status" value="1"/>
</dbReference>
<dbReference type="SUPFAM" id="SSF55136">
    <property type="entry name" value="Probable bacterial effector-binding domain"/>
    <property type="match status" value="1"/>
</dbReference>
<comment type="caution">
    <text evidence="2">The sequence shown here is derived from an EMBL/GenBank/DDBJ whole genome shotgun (WGS) entry which is preliminary data.</text>
</comment>
<dbReference type="InterPro" id="IPR050908">
    <property type="entry name" value="SmbC-like"/>
</dbReference>
<dbReference type="PANTHER" id="PTHR40055:SF1">
    <property type="entry name" value="TRANSCRIPTIONAL REGULATOR YGIV-RELATED"/>
    <property type="match status" value="1"/>
</dbReference>
<sequence>MDEITIIDVPEQTVLGVRKTGHYRMIAEFLPVIAVSAMERAIPLLGPPVFVMHEVRPEDAMKADAAGTADVEVAFPVPEGTMPGSAMQVCTLPGGRMARTFHRGAYDACEPTYLRLYAWLEEKGLVITGPMREVEHNDPREVPPEEILIPVG</sequence>
<dbReference type="InterPro" id="IPR011256">
    <property type="entry name" value="Reg_factor_effector_dom_sf"/>
</dbReference>
<dbReference type="InterPro" id="IPR010499">
    <property type="entry name" value="AraC_E-bd"/>
</dbReference>
<dbReference type="PANTHER" id="PTHR40055">
    <property type="entry name" value="TRANSCRIPTIONAL REGULATOR YGIV-RELATED"/>
    <property type="match status" value="1"/>
</dbReference>
<evidence type="ECO:0000313" key="2">
    <source>
        <dbReference type="EMBL" id="MDN7023419.1"/>
    </source>
</evidence>
<protein>
    <submittedName>
        <fullName evidence="2">GyrI-like domain-containing protein</fullName>
    </submittedName>
</protein>
<evidence type="ECO:0000259" key="1">
    <source>
        <dbReference type="SMART" id="SM00871"/>
    </source>
</evidence>
<dbReference type="Proteomes" id="UP001168338">
    <property type="component" value="Unassembled WGS sequence"/>
</dbReference>
<feature type="domain" description="AraC effector-binding" evidence="1">
    <location>
        <begin position="2"/>
        <end position="152"/>
    </location>
</feature>
<dbReference type="EMBL" id="VCYH01000001">
    <property type="protein sequence ID" value="MDN7023419.1"/>
    <property type="molecule type" value="Genomic_DNA"/>
</dbReference>
<gene>
    <name evidence="2" type="ORF">FGU65_00635</name>
</gene>
<dbReference type="SMART" id="SM00871">
    <property type="entry name" value="AraC_E_bind"/>
    <property type="match status" value="1"/>
</dbReference>
<keyword evidence="3" id="KW-1185">Reference proteome</keyword>
<dbReference type="InterPro" id="IPR029442">
    <property type="entry name" value="GyrI-like"/>
</dbReference>
<proteinExistence type="predicted"/>